<keyword evidence="11" id="KW-1185">Reference proteome</keyword>
<dbReference type="STRING" id="4155.A0A022RLK0"/>
<evidence type="ECO:0000313" key="11">
    <source>
        <dbReference type="Proteomes" id="UP000030748"/>
    </source>
</evidence>
<dbReference type="GO" id="GO:0004497">
    <property type="term" value="F:monooxygenase activity"/>
    <property type="evidence" value="ECO:0007669"/>
    <property type="project" value="UniProtKB-KW"/>
</dbReference>
<keyword evidence="9" id="KW-0472">Membrane</keyword>
<dbReference type="Gene3D" id="1.10.630.10">
    <property type="entry name" value="Cytochrome P450"/>
    <property type="match status" value="1"/>
</dbReference>
<dbReference type="InterPro" id="IPR001128">
    <property type="entry name" value="Cyt_P450"/>
</dbReference>
<dbReference type="SUPFAM" id="SSF48264">
    <property type="entry name" value="Cytochrome P450"/>
    <property type="match status" value="1"/>
</dbReference>
<dbReference type="Proteomes" id="UP000030748">
    <property type="component" value="Unassembled WGS sequence"/>
</dbReference>
<dbReference type="GO" id="GO:0020037">
    <property type="term" value="F:heme binding"/>
    <property type="evidence" value="ECO:0007669"/>
    <property type="project" value="InterPro"/>
</dbReference>
<evidence type="ECO:0008006" key="12">
    <source>
        <dbReference type="Google" id="ProtNLM"/>
    </source>
</evidence>
<dbReference type="InterPro" id="IPR002401">
    <property type="entry name" value="Cyt_P450_E_grp-I"/>
</dbReference>
<evidence type="ECO:0000256" key="7">
    <source>
        <dbReference type="ARBA" id="ARBA00023004"/>
    </source>
</evidence>
<keyword evidence="3" id="KW-0812">Transmembrane</keyword>
<evidence type="ECO:0000256" key="6">
    <source>
        <dbReference type="ARBA" id="ARBA00023002"/>
    </source>
</evidence>
<gene>
    <name evidence="10" type="ORF">MIMGU_mgv1a0236121mg</name>
</gene>
<keyword evidence="6" id="KW-0560">Oxidoreductase</keyword>
<dbReference type="PRINTS" id="PR00463">
    <property type="entry name" value="EP450I"/>
</dbReference>
<evidence type="ECO:0000256" key="8">
    <source>
        <dbReference type="ARBA" id="ARBA00023033"/>
    </source>
</evidence>
<dbReference type="GO" id="GO:0016020">
    <property type="term" value="C:membrane"/>
    <property type="evidence" value="ECO:0007669"/>
    <property type="project" value="UniProtKB-SubCell"/>
</dbReference>
<dbReference type="GO" id="GO:0005506">
    <property type="term" value="F:iron ion binding"/>
    <property type="evidence" value="ECO:0007669"/>
    <property type="project" value="InterPro"/>
</dbReference>
<feature type="non-terminal residue" evidence="10">
    <location>
        <position position="244"/>
    </location>
</feature>
<keyword evidence="8" id="KW-0503">Monooxygenase</keyword>
<evidence type="ECO:0000256" key="5">
    <source>
        <dbReference type="ARBA" id="ARBA00022989"/>
    </source>
</evidence>
<evidence type="ECO:0000256" key="4">
    <source>
        <dbReference type="ARBA" id="ARBA00022723"/>
    </source>
</evidence>
<evidence type="ECO:0000256" key="9">
    <source>
        <dbReference type="ARBA" id="ARBA00023136"/>
    </source>
</evidence>
<dbReference type="PRINTS" id="PR00385">
    <property type="entry name" value="P450"/>
</dbReference>
<evidence type="ECO:0000256" key="1">
    <source>
        <dbReference type="ARBA" id="ARBA00004167"/>
    </source>
</evidence>
<dbReference type="GO" id="GO:0016705">
    <property type="term" value="F:oxidoreductase activity, acting on paired donors, with incorporation or reduction of molecular oxygen"/>
    <property type="evidence" value="ECO:0007669"/>
    <property type="project" value="InterPro"/>
</dbReference>
<dbReference type="Pfam" id="PF00067">
    <property type="entry name" value="p450"/>
    <property type="match status" value="1"/>
</dbReference>
<dbReference type="InterPro" id="IPR050651">
    <property type="entry name" value="Plant_Cytochrome_P450_Monoox"/>
</dbReference>
<reference evidence="10 11" key="1">
    <citation type="journal article" date="2013" name="Proc. Natl. Acad. Sci. U.S.A.">
        <title>Fine-scale variation in meiotic recombination in Mimulus inferred from population shotgun sequencing.</title>
        <authorList>
            <person name="Hellsten U."/>
            <person name="Wright K.M."/>
            <person name="Jenkins J."/>
            <person name="Shu S."/>
            <person name="Yuan Y."/>
            <person name="Wessler S.R."/>
            <person name="Schmutz J."/>
            <person name="Willis J.H."/>
            <person name="Rokhsar D.S."/>
        </authorList>
    </citation>
    <scope>NUCLEOTIDE SEQUENCE [LARGE SCALE GENOMIC DNA]</scope>
    <source>
        <strain evidence="11">cv. DUN x IM62</strain>
    </source>
</reference>
<name>A0A022RLK0_ERYGU</name>
<evidence type="ECO:0000256" key="2">
    <source>
        <dbReference type="ARBA" id="ARBA00022617"/>
    </source>
</evidence>
<organism evidence="10 11">
    <name type="scientific">Erythranthe guttata</name>
    <name type="common">Yellow monkey flower</name>
    <name type="synonym">Mimulus guttatus</name>
    <dbReference type="NCBI Taxonomy" id="4155"/>
    <lineage>
        <taxon>Eukaryota</taxon>
        <taxon>Viridiplantae</taxon>
        <taxon>Streptophyta</taxon>
        <taxon>Embryophyta</taxon>
        <taxon>Tracheophyta</taxon>
        <taxon>Spermatophyta</taxon>
        <taxon>Magnoliopsida</taxon>
        <taxon>eudicotyledons</taxon>
        <taxon>Gunneridae</taxon>
        <taxon>Pentapetalae</taxon>
        <taxon>asterids</taxon>
        <taxon>lamiids</taxon>
        <taxon>Lamiales</taxon>
        <taxon>Phrymaceae</taxon>
        <taxon>Erythranthe</taxon>
    </lineage>
</organism>
<accession>A0A022RLK0</accession>
<dbReference type="PANTHER" id="PTHR47947:SF1">
    <property type="entry name" value="CYTOCHROME P450 82E3"/>
    <property type="match status" value="1"/>
</dbReference>
<dbReference type="PANTHER" id="PTHR47947">
    <property type="entry name" value="CYTOCHROME P450 82C3-RELATED"/>
    <property type="match status" value="1"/>
</dbReference>
<dbReference type="InterPro" id="IPR036396">
    <property type="entry name" value="Cyt_P450_sf"/>
</dbReference>
<dbReference type="EMBL" id="KI630394">
    <property type="protein sequence ID" value="EYU40633.1"/>
    <property type="molecule type" value="Genomic_DNA"/>
</dbReference>
<keyword evidence="5" id="KW-1133">Transmembrane helix</keyword>
<proteinExistence type="predicted"/>
<feature type="non-terminal residue" evidence="10">
    <location>
        <position position="1"/>
    </location>
</feature>
<evidence type="ECO:0000313" key="10">
    <source>
        <dbReference type="EMBL" id="EYU40633.1"/>
    </source>
</evidence>
<protein>
    <recommendedName>
        <fullName evidence="12">Cytochrome P450</fullName>
    </recommendedName>
</protein>
<keyword evidence="2" id="KW-0349">Heme</keyword>
<dbReference type="AlphaFoldDB" id="A0A022RLK0"/>
<keyword evidence="4" id="KW-0479">Metal-binding</keyword>
<comment type="subcellular location">
    <subcellularLocation>
        <location evidence="1">Membrane</location>
        <topology evidence="1">Single-pass membrane protein</topology>
    </subcellularLocation>
</comment>
<keyword evidence="7" id="KW-0408">Iron</keyword>
<evidence type="ECO:0000256" key="3">
    <source>
        <dbReference type="ARBA" id="ARBA00022692"/>
    </source>
</evidence>
<sequence length="244" mass="27818">LSLNVIMMMIAGKRYVDDGEESAIGGRSFRDAVKEFMYMSGQFIVSDSIPFPPLRWLDFQGQIKSMKRVSEELSAISGRWIEEHVGGERKGSADEQDFIDVMLSTVDDKFTRFGHTRDTIIKATILNLILAGSDTTSIHLTWLLSLLLNNKQVMHKAQEEIDAKVGKERWVQESDIKNLVYLQAIVKETLRLFPPGPLSVPHEAIEDCHISGYHVPKGTRLLVNVWKLHRDARIWTEPDKFLPE</sequence>